<dbReference type="SMART" id="SM00530">
    <property type="entry name" value="HTH_XRE"/>
    <property type="match status" value="1"/>
</dbReference>
<dbReference type="SUPFAM" id="SSF47413">
    <property type="entry name" value="lambda repressor-like DNA-binding domains"/>
    <property type="match status" value="1"/>
</dbReference>
<dbReference type="Proteomes" id="UP000315724">
    <property type="component" value="Chromosome"/>
</dbReference>
<dbReference type="Pfam" id="PF01381">
    <property type="entry name" value="HTH_3"/>
    <property type="match status" value="1"/>
</dbReference>
<name>A0A517QQV2_9PLAN</name>
<dbReference type="AlphaFoldDB" id="A0A517QQV2"/>
<accession>A0A517QQV2</accession>
<dbReference type="KEGG" id="tpol:Mal48_32730"/>
<dbReference type="PROSITE" id="PS50943">
    <property type="entry name" value="HTH_CROC1"/>
    <property type="match status" value="1"/>
</dbReference>
<evidence type="ECO:0000313" key="2">
    <source>
        <dbReference type="EMBL" id="QDT34016.1"/>
    </source>
</evidence>
<evidence type="ECO:0000313" key="3">
    <source>
        <dbReference type="Proteomes" id="UP000315724"/>
    </source>
</evidence>
<reference evidence="2 3" key="1">
    <citation type="submission" date="2019-02" db="EMBL/GenBank/DDBJ databases">
        <title>Deep-cultivation of Planctomycetes and their phenomic and genomic characterization uncovers novel biology.</title>
        <authorList>
            <person name="Wiegand S."/>
            <person name="Jogler M."/>
            <person name="Boedeker C."/>
            <person name="Pinto D."/>
            <person name="Vollmers J."/>
            <person name="Rivas-Marin E."/>
            <person name="Kohn T."/>
            <person name="Peeters S.H."/>
            <person name="Heuer A."/>
            <person name="Rast P."/>
            <person name="Oberbeckmann S."/>
            <person name="Bunk B."/>
            <person name="Jeske O."/>
            <person name="Meyerdierks A."/>
            <person name="Storesund J.E."/>
            <person name="Kallscheuer N."/>
            <person name="Luecker S."/>
            <person name="Lage O.M."/>
            <person name="Pohl T."/>
            <person name="Merkel B.J."/>
            <person name="Hornburger P."/>
            <person name="Mueller R.-W."/>
            <person name="Bruemmer F."/>
            <person name="Labrenz M."/>
            <person name="Spormann A.M."/>
            <person name="Op den Camp H."/>
            <person name="Overmann J."/>
            <person name="Amann R."/>
            <person name="Jetten M.S.M."/>
            <person name="Mascher T."/>
            <person name="Medema M.H."/>
            <person name="Devos D.P."/>
            <person name="Kaster A.-K."/>
            <person name="Ovreas L."/>
            <person name="Rohde M."/>
            <person name="Galperin M.Y."/>
            <person name="Jogler C."/>
        </authorList>
    </citation>
    <scope>NUCLEOTIDE SEQUENCE [LARGE SCALE GENOMIC DNA]</scope>
    <source>
        <strain evidence="2 3">Mal48</strain>
    </source>
</reference>
<protein>
    <submittedName>
        <fullName evidence="2">Helix-turn-helix protein</fullName>
    </submittedName>
</protein>
<keyword evidence="3" id="KW-1185">Reference proteome</keyword>
<dbReference type="InterPro" id="IPR010982">
    <property type="entry name" value="Lambda_DNA-bd_dom_sf"/>
</dbReference>
<dbReference type="EMBL" id="CP036267">
    <property type="protein sequence ID" value="QDT34016.1"/>
    <property type="molecule type" value="Genomic_DNA"/>
</dbReference>
<dbReference type="OrthoDB" id="288015at2"/>
<feature type="domain" description="HTH cro/C1-type" evidence="1">
    <location>
        <begin position="12"/>
        <end position="68"/>
    </location>
</feature>
<dbReference type="Gene3D" id="1.10.260.40">
    <property type="entry name" value="lambda repressor-like DNA-binding domains"/>
    <property type="match status" value="1"/>
</dbReference>
<dbReference type="GO" id="GO:0003677">
    <property type="term" value="F:DNA binding"/>
    <property type="evidence" value="ECO:0007669"/>
    <property type="project" value="InterPro"/>
</dbReference>
<dbReference type="InterPro" id="IPR001387">
    <property type="entry name" value="Cro/C1-type_HTH"/>
</dbReference>
<organism evidence="2 3">
    <name type="scientific">Thalassoglobus polymorphus</name>
    <dbReference type="NCBI Taxonomy" id="2527994"/>
    <lineage>
        <taxon>Bacteria</taxon>
        <taxon>Pseudomonadati</taxon>
        <taxon>Planctomycetota</taxon>
        <taxon>Planctomycetia</taxon>
        <taxon>Planctomycetales</taxon>
        <taxon>Planctomycetaceae</taxon>
        <taxon>Thalassoglobus</taxon>
    </lineage>
</organism>
<sequence>MTANQKHFGEVLREARIAKGFSLRKFAEKVGISPTYLSLVEQGKVESPPTADRVKRMAELLEENADQWIALAGRVPGDLSEIIQKQPTEMPELLREASGLTPEQLQKLTKQARKFKEKG</sequence>
<dbReference type="RefSeq" id="WP_145201268.1">
    <property type="nucleotide sequence ID" value="NZ_CP036267.1"/>
</dbReference>
<dbReference type="CDD" id="cd00093">
    <property type="entry name" value="HTH_XRE"/>
    <property type="match status" value="1"/>
</dbReference>
<evidence type="ECO:0000259" key="1">
    <source>
        <dbReference type="PROSITE" id="PS50943"/>
    </source>
</evidence>
<gene>
    <name evidence="2" type="ORF">Mal48_32730</name>
</gene>
<proteinExistence type="predicted"/>